<organism evidence="2 3">
    <name type="scientific">Austropuccinia psidii MF-1</name>
    <dbReference type="NCBI Taxonomy" id="1389203"/>
    <lineage>
        <taxon>Eukaryota</taxon>
        <taxon>Fungi</taxon>
        <taxon>Dikarya</taxon>
        <taxon>Basidiomycota</taxon>
        <taxon>Pucciniomycotina</taxon>
        <taxon>Pucciniomycetes</taxon>
        <taxon>Pucciniales</taxon>
        <taxon>Sphaerophragmiaceae</taxon>
        <taxon>Austropuccinia</taxon>
    </lineage>
</organism>
<comment type="caution">
    <text evidence="2">The sequence shown here is derived from an EMBL/GenBank/DDBJ whole genome shotgun (WGS) entry which is preliminary data.</text>
</comment>
<dbReference type="Proteomes" id="UP000765509">
    <property type="component" value="Unassembled WGS sequence"/>
</dbReference>
<keyword evidence="3" id="KW-1185">Reference proteome</keyword>
<gene>
    <name evidence="2" type="ORF">O181_060058</name>
</gene>
<feature type="region of interest" description="Disordered" evidence="1">
    <location>
        <begin position="83"/>
        <end position="104"/>
    </location>
</feature>
<evidence type="ECO:0000313" key="2">
    <source>
        <dbReference type="EMBL" id="MBW0520343.1"/>
    </source>
</evidence>
<name>A0A9Q3HX56_9BASI</name>
<proteinExistence type="predicted"/>
<dbReference type="OrthoDB" id="2514324at2759"/>
<evidence type="ECO:0000256" key="1">
    <source>
        <dbReference type="SAM" id="MobiDB-lite"/>
    </source>
</evidence>
<dbReference type="AlphaFoldDB" id="A0A9Q3HX56"/>
<protein>
    <recommendedName>
        <fullName evidence="4">DUF4939 domain-containing protein</fullName>
    </recommendedName>
</protein>
<accession>A0A9Q3HX56</accession>
<feature type="region of interest" description="Disordered" evidence="1">
    <location>
        <begin position="1"/>
        <end position="66"/>
    </location>
</feature>
<evidence type="ECO:0008006" key="4">
    <source>
        <dbReference type="Google" id="ProtNLM"/>
    </source>
</evidence>
<dbReference type="EMBL" id="AVOT02028012">
    <property type="protein sequence ID" value="MBW0520343.1"/>
    <property type="molecule type" value="Genomic_DNA"/>
</dbReference>
<sequence length="157" mass="17237">MEGAAPSRRGGMKSRISRSFSGLLGSYPGISEGARARLGEVEDKEGEESVEEEDSGETGGEYAFSNSPEIMEQMATIMGQISQAAAPSYNSKDPEFKTPSMKSPDPFYGTKAHKLIGFIQSCQFIFHNNPTNFFSDRKKVMYSISFLTGRAGKWIEP</sequence>
<evidence type="ECO:0000313" key="3">
    <source>
        <dbReference type="Proteomes" id="UP000765509"/>
    </source>
</evidence>
<reference evidence="2" key="1">
    <citation type="submission" date="2021-03" db="EMBL/GenBank/DDBJ databases">
        <title>Draft genome sequence of rust myrtle Austropuccinia psidii MF-1, a brazilian biotype.</title>
        <authorList>
            <person name="Quecine M.C."/>
            <person name="Pachon D.M.R."/>
            <person name="Bonatelli M.L."/>
            <person name="Correr F.H."/>
            <person name="Franceschini L.M."/>
            <person name="Leite T.F."/>
            <person name="Margarido G.R.A."/>
            <person name="Almeida C.A."/>
            <person name="Ferrarezi J.A."/>
            <person name="Labate C.A."/>
        </authorList>
    </citation>
    <scope>NUCLEOTIDE SEQUENCE</scope>
    <source>
        <strain evidence="2">MF-1</strain>
    </source>
</reference>
<feature type="compositionally biased region" description="Acidic residues" evidence="1">
    <location>
        <begin position="42"/>
        <end position="56"/>
    </location>
</feature>